<evidence type="ECO:0000256" key="2">
    <source>
        <dbReference type="ARBA" id="ARBA00022490"/>
    </source>
</evidence>
<gene>
    <name evidence="4" type="primary">citD</name>
    <name evidence="6" type="ORF">LY60_01600</name>
</gene>
<comment type="subcellular location">
    <subcellularLocation>
        <location evidence="1 4">Cytoplasm</location>
    </subcellularLocation>
</comment>
<evidence type="ECO:0000256" key="1">
    <source>
        <dbReference type="ARBA" id="ARBA00004496"/>
    </source>
</evidence>
<keyword evidence="3 4" id="KW-0597">Phosphoprotein</keyword>
<dbReference type="Pfam" id="PF06857">
    <property type="entry name" value="ACP"/>
    <property type="match status" value="1"/>
</dbReference>
<dbReference type="AlphaFoldDB" id="A0A562JB81"/>
<comment type="subunit">
    <text evidence="4">Oligomer with a subunit composition of (alpha,beta,gamma)6.</text>
</comment>
<feature type="modified residue" description="O-(phosphoribosyl dephospho-coenzyme A)serine" evidence="4 5">
    <location>
        <position position="14"/>
    </location>
</feature>
<organism evidence="6 7">
    <name type="scientific">Sedimentibacter saalensis</name>
    <dbReference type="NCBI Taxonomy" id="130788"/>
    <lineage>
        <taxon>Bacteria</taxon>
        <taxon>Bacillati</taxon>
        <taxon>Bacillota</taxon>
        <taxon>Tissierellia</taxon>
        <taxon>Sedimentibacter</taxon>
    </lineage>
</organism>
<accession>A0A562JB81</accession>
<evidence type="ECO:0000256" key="4">
    <source>
        <dbReference type="HAMAP-Rule" id="MF_00805"/>
    </source>
</evidence>
<protein>
    <recommendedName>
        <fullName evidence="4">Citrate lyase acyl carrier protein</fullName>
    </recommendedName>
    <alternativeName>
        <fullName evidence="4">Citrate lyase gamma chain</fullName>
    </alternativeName>
</protein>
<dbReference type="PIRSF" id="PIRSF002736">
    <property type="entry name" value="Citrt_lyas_gamma"/>
    <property type="match status" value="1"/>
</dbReference>
<evidence type="ECO:0000256" key="5">
    <source>
        <dbReference type="PIRSR" id="PIRSR002736-50"/>
    </source>
</evidence>
<name>A0A562JB81_9FIRM</name>
<dbReference type="GO" id="GO:0016829">
    <property type="term" value="F:lyase activity"/>
    <property type="evidence" value="ECO:0007669"/>
    <property type="project" value="UniProtKB-KW"/>
</dbReference>
<comment type="caution">
    <text evidence="6">The sequence shown here is derived from an EMBL/GenBank/DDBJ whole genome shotgun (WGS) entry which is preliminary data.</text>
</comment>
<dbReference type="InterPro" id="IPR006495">
    <property type="entry name" value="CitD"/>
</dbReference>
<evidence type="ECO:0000256" key="3">
    <source>
        <dbReference type="ARBA" id="ARBA00022553"/>
    </source>
</evidence>
<comment type="function">
    <text evidence="4">Covalent carrier of the coenzyme of citrate lyase.</text>
</comment>
<dbReference type="OrthoDB" id="1120942at2"/>
<keyword evidence="7" id="KW-1185">Reference proteome</keyword>
<comment type="similarity">
    <text evidence="4">Belongs to the CitD family.</text>
</comment>
<dbReference type="InterPro" id="IPR023439">
    <property type="entry name" value="Mal_deCO2ase/Cit_lyase_ACP"/>
</dbReference>
<dbReference type="Proteomes" id="UP000315343">
    <property type="component" value="Unassembled WGS sequence"/>
</dbReference>
<evidence type="ECO:0000313" key="6">
    <source>
        <dbReference type="EMBL" id="TWH80340.1"/>
    </source>
</evidence>
<sequence length="96" mass="10584">MEIKKVGVAGTVESSDINIVIEPSDKKGIEIELQSTVMKQFGRQIKNLIEETLKSEGVESAVVRATDKGAIDFVIKARALTALYRAAEINEYTWEA</sequence>
<keyword evidence="6" id="KW-0456">Lyase</keyword>
<proteinExistence type="inferred from homology"/>
<dbReference type="EMBL" id="VLKH01000004">
    <property type="protein sequence ID" value="TWH80340.1"/>
    <property type="molecule type" value="Genomic_DNA"/>
</dbReference>
<keyword evidence="2 4" id="KW-0963">Cytoplasm</keyword>
<dbReference type="HAMAP" id="MF_00805">
    <property type="entry name" value="CitD"/>
    <property type="match status" value="1"/>
</dbReference>
<dbReference type="NCBIfam" id="TIGR01608">
    <property type="entry name" value="citD"/>
    <property type="match status" value="1"/>
</dbReference>
<dbReference type="GO" id="GO:0005737">
    <property type="term" value="C:cytoplasm"/>
    <property type="evidence" value="ECO:0007669"/>
    <property type="project" value="UniProtKB-SubCell"/>
</dbReference>
<evidence type="ECO:0000313" key="7">
    <source>
        <dbReference type="Proteomes" id="UP000315343"/>
    </source>
</evidence>
<reference evidence="6 7" key="1">
    <citation type="submission" date="2019-07" db="EMBL/GenBank/DDBJ databases">
        <title>Genomic Encyclopedia of Type Strains, Phase I: the one thousand microbial genomes (KMG-I) project.</title>
        <authorList>
            <person name="Kyrpides N."/>
        </authorList>
    </citation>
    <scope>NUCLEOTIDE SEQUENCE [LARGE SCALE GENOMIC DNA]</scope>
    <source>
        <strain evidence="6 7">DSM 13558</strain>
    </source>
</reference>
<dbReference type="NCBIfam" id="NF009726">
    <property type="entry name" value="PRK13253.1"/>
    <property type="match status" value="1"/>
</dbReference>
<dbReference type="RefSeq" id="WP_040582292.1">
    <property type="nucleotide sequence ID" value="NZ_DAMBUX010000001.1"/>
</dbReference>